<gene>
    <name evidence="1" type="ORF">M9H77_20012</name>
</gene>
<sequence>MKIHNQNMQKSAIFHLAFLLLFSISWVAASAKPINQFIRCVVRNSGNSTAASKVIFTPNNASYTQIFNSRVQNFEYALPNSRKPLVIITPNHESQVQAAIRCSKEFHLQMRIRSGGHDFSGASFASKSPFFMLDMSNFSSISIDLKTRTAWLGVAARLGEVYYTIYQANNSLYFPGGSGPTVGVGGLVSGGGYGPFARKYGLAADNVIDARVVDANGRILDRKSMGEDFFWAIRGGNGASFGVVLSYQVNLVEIRPNFTAFNVSRTLEQNAIKLLHKWQYVAPRVPRDLSITARFSSGSAAFLAFFQGDVDTLLSLMKEYFPELGVTKEDCDNIRWIDNYAYQYSFPIQSTREFLLRGVNPNLTPNPYFKGRSEFVQKPIPEIGIKKIWNLFLQRNPTDSAMECTPFGGKMDEIPVSMIPFPHRVGTSYLVVNIASWNTTNSTMPQDSINWSRRLYNIMGKYIPNTPSNPRGAYVNYRDFDLGTNNPHGHTSVEQARVWGAHYFKSNFDRLVKVKTKIDPQNFFNFEQSIPPYSNS</sequence>
<reference evidence="2" key="1">
    <citation type="journal article" date="2023" name="Nat. Plants">
        <title>Single-cell RNA sequencing provides a high-resolution roadmap for understanding the multicellular compartmentation of specialized metabolism.</title>
        <authorList>
            <person name="Sun S."/>
            <person name="Shen X."/>
            <person name="Li Y."/>
            <person name="Li Y."/>
            <person name="Wang S."/>
            <person name="Li R."/>
            <person name="Zhang H."/>
            <person name="Shen G."/>
            <person name="Guo B."/>
            <person name="Wei J."/>
            <person name="Xu J."/>
            <person name="St-Pierre B."/>
            <person name="Chen S."/>
            <person name="Sun C."/>
        </authorList>
    </citation>
    <scope>NUCLEOTIDE SEQUENCE [LARGE SCALE GENOMIC DNA]</scope>
</reference>
<keyword evidence="2" id="KW-1185">Reference proteome</keyword>
<proteinExistence type="predicted"/>
<organism evidence="1 2">
    <name type="scientific">Catharanthus roseus</name>
    <name type="common">Madagascar periwinkle</name>
    <name type="synonym">Vinca rosea</name>
    <dbReference type="NCBI Taxonomy" id="4058"/>
    <lineage>
        <taxon>Eukaryota</taxon>
        <taxon>Viridiplantae</taxon>
        <taxon>Streptophyta</taxon>
        <taxon>Embryophyta</taxon>
        <taxon>Tracheophyta</taxon>
        <taxon>Spermatophyta</taxon>
        <taxon>Magnoliopsida</taxon>
        <taxon>eudicotyledons</taxon>
        <taxon>Gunneridae</taxon>
        <taxon>Pentapetalae</taxon>
        <taxon>asterids</taxon>
        <taxon>lamiids</taxon>
        <taxon>Gentianales</taxon>
        <taxon>Apocynaceae</taxon>
        <taxon>Rauvolfioideae</taxon>
        <taxon>Vinceae</taxon>
        <taxon>Catharanthinae</taxon>
        <taxon>Catharanthus</taxon>
    </lineage>
</organism>
<evidence type="ECO:0000313" key="2">
    <source>
        <dbReference type="Proteomes" id="UP001060085"/>
    </source>
</evidence>
<protein>
    <submittedName>
        <fullName evidence="1">Uncharacterized protein</fullName>
    </submittedName>
</protein>
<name>A0ACC0AKK0_CATRO</name>
<dbReference type="Proteomes" id="UP001060085">
    <property type="component" value="Linkage Group LG05"/>
</dbReference>
<accession>A0ACC0AKK0</accession>
<evidence type="ECO:0000313" key="1">
    <source>
        <dbReference type="EMBL" id="KAI5660689.1"/>
    </source>
</evidence>
<comment type="caution">
    <text evidence="1">The sequence shown here is derived from an EMBL/GenBank/DDBJ whole genome shotgun (WGS) entry which is preliminary data.</text>
</comment>
<dbReference type="EMBL" id="CM044705">
    <property type="protein sequence ID" value="KAI5660689.1"/>
    <property type="molecule type" value="Genomic_DNA"/>
</dbReference>